<dbReference type="SUPFAM" id="SSF49265">
    <property type="entry name" value="Fibronectin type III"/>
    <property type="match status" value="1"/>
</dbReference>
<evidence type="ECO:0008006" key="4">
    <source>
        <dbReference type="Google" id="ProtNLM"/>
    </source>
</evidence>
<feature type="compositionally biased region" description="Polar residues" evidence="1">
    <location>
        <begin position="117"/>
        <end position="144"/>
    </location>
</feature>
<protein>
    <recommendedName>
        <fullName evidence="4">Fibronectin type-III domain-containing protein</fullName>
    </recommendedName>
</protein>
<dbReference type="EMBL" id="JAKROA010000016">
    <property type="protein sequence ID" value="KAL5103793.1"/>
    <property type="molecule type" value="Genomic_DNA"/>
</dbReference>
<dbReference type="Proteomes" id="UP001651158">
    <property type="component" value="Unassembled WGS sequence"/>
</dbReference>
<evidence type="ECO:0000256" key="1">
    <source>
        <dbReference type="SAM" id="MobiDB-lite"/>
    </source>
</evidence>
<feature type="compositionally biased region" description="Polar residues" evidence="1">
    <location>
        <begin position="92"/>
        <end position="108"/>
    </location>
</feature>
<organism evidence="2 3">
    <name type="scientific">Taenia crassiceps</name>
    <dbReference type="NCBI Taxonomy" id="6207"/>
    <lineage>
        <taxon>Eukaryota</taxon>
        <taxon>Metazoa</taxon>
        <taxon>Spiralia</taxon>
        <taxon>Lophotrochozoa</taxon>
        <taxon>Platyhelminthes</taxon>
        <taxon>Cestoda</taxon>
        <taxon>Eucestoda</taxon>
        <taxon>Cyclophyllidea</taxon>
        <taxon>Taeniidae</taxon>
        <taxon>Taenia</taxon>
    </lineage>
</organism>
<feature type="region of interest" description="Disordered" evidence="1">
    <location>
        <begin position="71"/>
        <end position="154"/>
    </location>
</feature>
<accession>A0ABR4Q364</accession>
<keyword evidence="3" id="KW-1185">Reference proteome</keyword>
<evidence type="ECO:0000313" key="2">
    <source>
        <dbReference type="EMBL" id="KAL5103793.1"/>
    </source>
</evidence>
<name>A0ABR4Q364_9CEST</name>
<comment type="caution">
    <text evidence="2">The sequence shown here is derived from an EMBL/GenBank/DDBJ whole genome shotgun (WGS) entry which is preliminary data.</text>
</comment>
<proteinExistence type="predicted"/>
<evidence type="ECO:0000313" key="3">
    <source>
        <dbReference type="Proteomes" id="UP001651158"/>
    </source>
</evidence>
<reference evidence="2 3" key="1">
    <citation type="journal article" date="2022" name="Front. Cell. Infect. Microbiol.">
        <title>The Genomes of Two Strains of Taenia crassiceps the Animal Model for the Study of Human Cysticercosis.</title>
        <authorList>
            <person name="Bobes R.J."/>
            <person name="Estrada K."/>
            <person name="Rios-Valencia D.G."/>
            <person name="Calderon-Gallegos A."/>
            <person name="de la Torre P."/>
            <person name="Carrero J.C."/>
            <person name="Sanchez-Flores A."/>
            <person name="Laclette J.P."/>
        </authorList>
    </citation>
    <scope>NUCLEOTIDE SEQUENCE [LARGE SCALE GENOMIC DNA]</scope>
    <source>
        <strain evidence="2">WFUcys</strain>
    </source>
</reference>
<sequence>MANFYNDKRVYELEGLEPSMKYAVTVRGIKLPDISSEMSDPLVFETMDACASVPRNVKLAAVDPYTVKMTWNPPAEPQGARADVMNGEGASTPASADNEGSASHTTELPTAKGASSIGKSAQTIVPANSDESSSGSVITANKETSLVHEITTAR</sequence>
<dbReference type="InterPro" id="IPR036116">
    <property type="entry name" value="FN3_sf"/>
</dbReference>
<gene>
    <name evidence="2" type="ORF">TcWFU_009892</name>
</gene>